<gene>
    <name evidence="5" type="ORF">XD72_2385</name>
</gene>
<evidence type="ECO:0000313" key="6">
    <source>
        <dbReference type="Proteomes" id="UP000057043"/>
    </source>
</evidence>
<evidence type="ECO:0000259" key="3">
    <source>
        <dbReference type="PROSITE" id="PS50192"/>
    </source>
</evidence>
<feature type="active site" evidence="1">
    <location>
        <position position="14"/>
    </location>
</feature>
<dbReference type="PANTHER" id="PTHR47268">
    <property type="entry name" value="ACYLPHOSPHATASE"/>
    <property type="match status" value="1"/>
</dbReference>
<evidence type="ECO:0000256" key="1">
    <source>
        <dbReference type="PROSITE-ProRule" id="PRU00520"/>
    </source>
</evidence>
<dbReference type="InterPro" id="IPR001792">
    <property type="entry name" value="Acylphosphatase-like_dom"/>
</dbReference>
<dbReference type="InterPro" id="IPR036046">
    <property type="entry name" value="Acylphosphatase-like_dom_sf"/>
</dbReference>
<dbReference type="InterPro" id="IPR020456">
    <property type="entry name" value="Acylphosphatase"/>
</dbReference>
<protein>
    <recommendedName>
        <fullName evidence="1">acylphosphatase</fullName>
        <ecNumber evidence="1">3.6.1.7</ecNumber>
    </recommendedName>
</protein>
<sequence length="201" mass="22777">MIWVSGKVQKAGYRARVVAIAEAMGIKGMVENLPDGRVKVIAEGAEADLERFSEALRIKNALINVTEIEIDRSRGLEGFDGFHKTVGKDETDERLDKSAEYLKVLIDVTKEGFGRIETEMSKGFSDLGNKMDHMLDKQDQMLIRQDQMLDKQDATIRAIQGLDSKMDRMLDKQDRMLDKQDLLIDKQDETTGEIRGLRTDL</sequence>
<organism evidence="5 6">
    <name type="scientific">Methanothrix harundinacea</name>
    <dbReference type="NCBI Taxonomy" id="301375"/>
    <lineage>
        <taxon>Archaea</taxon>
        <taxon>Methanobacteriati</taxon>
        <taxon>Methanobacteriota</taxon>
        <taxon>Stenosarchaea group</taxon>
        <taxon>Methanomicrobia</taxon>
        <taxon>Methanotrichales</taxon>
        <taxon>Methanotrichaceae</taxon>
        <taxon>Methanothrix</taxon>
    </lineage>
</organism>
<proteinExistence type="inferred from homology"/>
<comment type="catalytic activity">
    <reaction evidence="1">
        <text>an acyl phosphate + H2O = a carboxylate + phosphate + H(+)</text>
        <dbReference type="Rhea" id="RHEA:14965"/>
        <dbReference type="ChEBI" id="CHEBI:15377"/>
        <dbReference type="ChEBI" id="CHEBI:15378"/>
        <dbReference type="ChEBI" id="CHEBI:29067"/>
        <dbReference type="ChEBI" id="CHEBI:43474"/>
        <dbReference type="ChEBI" id="CHEBI:59918"/>
        <dbReference type="EC" id="3.6.1.7"/>
    </reaction>
</comment>
<feature type="domain" description="T-SNARE coiled-coil homology" evidence="3">
    <location>
        <begin position="139"/>
        <end position="185"/>
    </location>
</feature>
<evidence type="ECO:0000256" key="2">
    <source>
        <dbReference type="RuleBase" id="RU004168"/>
    </source>
</evidence>
<evidence type="ECO:0000313" key="5">
    <source>
        <dbReference type="EMBL" id="KUK43237.1"/>
    </source>
</evidence>
<dbReference type="EC" id="3.6.1.7" evidence="1"/>
<comment type="caution">
    <text evidence="5">The sequence shown here is derived from an EMBL/GenBank/DDBJ whole genome shotgun (WGS) entry which is preliminary data.</text>
</comment>
<reference evidence="5 6" key="1">
    <citation type="journal article" date="2015" name="MBio">
        <title>Genome-Resolved Metagenomic Analysis Reveals Roles for Candidate Phyla and Other Microbial Community Members in Biogeochemical Transformations in Oil Reservoirs.</title>
        <authorList>
            <person name="Hu P."/>
            <person name="Tom L."/>
            <person name="Singh A."/>
            <person name="Thomas B.C."/>
            <person name="Baker B.J."/>
            <person name="Piceno Y.M."/>
            <person name="Andersen G.L."/>
            <person name="Banfield J.F."/>
        </authorList>
    </citation>
    <scope>NUCLEOTIDE SEQUENCE [LARGE SCALE GENOMIC DNA]</scope>
    <source>
        <strain evidence="5">57_489</strain>
    </source>
</reference>
<accession>A0A101FRP6</accession>
<keyword evidence="1" id="KW-0378">Hydrolase</keyword>
<dbReference type="PROSITE" id="PS51160">
    <property type="entry name" value="ACYLPHOSPHATASE_3"/>
    <property type="match status" value="1"/>
</dbReference>
<dbReference type="PROSITE" id="PS50192">
    <property type="entry name" value="T_SNARE"/>
    <property type="match status" value="1"/>
</dbReference>
<feature type="domain" description="Acylphosphatase-like" evidence="4">
    <location>
        <begin position="1"/>
        <end position="86"/>
    </location>
</feature>
<dbReference type="Proteomes" id="UP000057043">
    <property type="component" value="Unassembled WGS sequence"/>
</dbReference>
<dbReference type="EMBL" id="LGFT01000102">
    <property type="protein sequence ID" value="KUK43237.1"/>
    <property type="molecule type" value="Genomic_DNA"/>
</dbReference>
<dbReference type="InterPro" id="IPR000727">
    <property type="entry name" value="T_SNARE_dom"/>
</dbReference>
<dbReference type="Gene3D" id="3.30.70.100">
    <property type="match status" value="1"/>
</dbReference>
<feature type="active site" evidence="1">
    <location>
        <position position="32"/>
    </location>
</feature>
<name>A0A101FRP6_9EURY</name>
<dbReference type="Pfam" id="PF00708">
    <property type="entry name" value="Acylphosphatase"/>
    <property type="match status" value="1"/>
</dbReference>
<feature type="non-terminal residue" evidence="5">
    <location>
        <position position="201"/>
    </location>
</feature>
<dbReference type="PANTHER" id="PTHR47268:SF4">
    <property type="entry name" value="ACYLPHOSPHATASE"/>
    <property type="match status" value="1"/>
</dbReference>
<dbReference type="GO" id="GO:0003998">
    <property type="term" value="F:acylphosphatase activity"/>
    <property type="evidence" value="ECO:0007669"/>
    <property type="project" value="UniProtKB-EC"/>
</dbReference>
<dbReference type="AlphaFoldDB" id="A0A101FRP6"/>
<comment type="similarity">
    <text evidence="2">Belongs to the acylphosphatase family.</text>
</comment>
<evidence type="ECO:0000259" key="4">
    <source>
        <dbReference type="PROSITE" id="PS51160"/>
    </source>
</evidence>
<dbReference type="SUPFAM" id="SSF54975">
    <property type="entry name" value="Acylphosphatase/BLUF domain-like"/>
    <property type="match status" value="1"/>
</dbReference>